<dbReference type="InterPro" id="IPR038359">
    <property type="entry name" value="Connexin_N_sf"/>
</dbReference>
<feature type="domain" description="NACHT" evidence="6">
    <location>
        <begin position="276"/>
        <end position="428"/>
    </location>
</feature>
<dbReference type="InterPro" id="IPR051261">
    <property type="entry name" value="NLR"/>
</dbReference>
<name>A0ABN8MWE4_9CNID</name>
<dbReference type="PROSITE" id="PS51450">
    <property type="entry name" value="LRR"/>
    <property type="match status" value="2"/>
</dbReference>
<dbReference type="EMBL" id="CALNXK010000005">
    <property type="protein sequence ID" value="CAH3037250.1"/>
    <property type="molecule type" value="Genomic_DNA"/>
</dbReference>
<dbReference type="InterPro" id="IPR027417">
    <property type="entry name" value="P-loop_NTPase"/>
</dbReference>
<keyword evidence="1" id="KW-0433">Leucine-rich repeat</keyword>
<dbReference type="InterPro" id="IPR007111">
    <property type="entry name" value="NACHT_NTPase"/>
</dbReference>
<evidence type="ECO:0000313" key="7">
    <source>
        <dbReference type="EMBL" id="CAH3037250.1"/>
    </source>
</evidence>
<protein>
    <recommendedName>
        <fullName evidence="6">NACHT domain-containing protein</fullName>
    </recommendedName>
</protein>
<dbReference type="CDD" id="cd00116">
    <property type="entry name" value="LRR_RI"/>
    <property type="match status" value="1"/>
</dbReference>
<dbReference type="Proteomes" id="UP001159405">
    <property type="component" value="Unassembled WGS sequence"/>
</dbReference>
<keyword evidence="2" id="KW-0677">Repeat</keyword>
<dbReference type="InterPro" id="IPR006553">
    <property type="entry name" value="Leu-rich_rpt_Cys-con_subtyp"/>
</dbReference>
<keyword evidence="5" id="KW-0472">Membrane</keyword>
<sequence>MSLLPLHLTPLDFACTAYGGLGMVWVSFILMGAVILRRIQRERGEQGKRKHSKTFVLTFIAHVCIQLVFLGVMMGLFCTYQRLHFPAEYKCHQTNITLTSLNQRPVNIKCNDLRYKEKSKLNIAIIGIMAFSIVFCLFTLIHLAVTRKAFLEQLLGDIFEREDGNVAGLNLVAIIDLFPLFIYFSAVITVSEAVKKSTKKQTEFLPKLLNVSTIPSLRTDEIFTNLLIQRGRKPVGKFEYTGRRDRLVGYSRVSGTQVEESQEIFFRTVDDESNPKRILLTGKAGIGKSLFCQKLLRDWANDELFKPGPRNREFTDFVFTYLLTFRQLSLLGEQNFSLQDILNRSTLLDDQCRIDDLLLQYLVNHPEEVLIIMYGFDEYSLQDYIVGNTHERYPNSCQEKMPVAALCAKLINGQILGQSTVLVTSRPDESDKLCEVRFHRNVEIRGFSEQEVSEYIKRYFRENENMKNIVLEHITENEDLLSFAHVPVLCALMCSHFEWILKASNSSEDLPVKISELYSEVLTVFERNHIKKKQTVVGESTLDKLSDFAAQSLLSRKFEFTEDEMKRLNLEEVDVEALRRGGLLHCGPPFMISISETRKYFCFTHLTVHEYLAARSFVKGREIPKDVSTMVLQFIAGILSKTKDGILMEELLKKLPDTKKKLLFQAQCLCEYNDKEFARNHFRQLCIASNDYGKYVQFQDINDVDCIALEFLLDVFSSMNEVGITSSNQSLSELIIQHSFLSLSGVKRICRALQSNFCAVNRLTLLFCGLKAECVQPHIRVLVATKLFYLNLAGNQITDDGVASLSEALKQSTCQLTTLDLPSNQITDDGVASLSEALKQPTCQLTTLDLAVNQITDDGFASLSEALKQSTFQLTTLHLGDNQITDDGVASMSEALKQSTCQLTTLDLADNEITDVGVASLSEALKQSTCQLTTLDLADNQITDVGVASLSEALKQSTCQLTTLDLAGNQITYDGVGNLSEALKQSTCQLTTLYLAGRQITDAGVASLSEALKQSTCKLTKLYLNDSKITDDGVASLRVKH</sequence>
<gene>
    <name evidence="7" type="ORF">PLOB_00035481</name>
</gene>
<dbReference type="Gene3D" id="3.80.10.10">
    <property type="entry name" value="Ribonuclease Inhibitor"/>
    <property type="match status" value="2"/>
</dbReference>
<keyword evidence="4" id="KW-0067">ATP-binding</keyword>
<dbReference type="SUPFAM" id="SSF52047">
    <property type="entry name" value="RNI-like"/>
    <property type="match status" value="1"/>
</dbReference>
<evidence type="ECO:0000256" key="3">
    <source>
        <dbReference type="ARBA" id="ARBA00022741"/>
    </source>
</evidence>
<dbReference type="PROSITE" id="PS50837">
    <property type="entry name" value="NACHT"/>
    <property type="match status" value="1"/>
</dbReference>
<dbReference type="SMART" id="SM00367">
    <property type="entry name" value="LRR_CC"/>
    <property type="match status" value="6"/>
</dbReference>
<feature type="transmembrane region" description="Helical" evidence="5">
    <location>
        <begin position="166"/>
        <end position="190"/>
    </location>
</feature>
<dbReference type="SUPFAM" id="SSF52540">
    <property type="entry name" value="P-loop containing nucleoside triphosphate hydrolases"/>
    <property type="match status" value="1"/>
</dbReference>
<dbReference type="Gene3D" id="1.20.1440.80">
    <property type="entry name" value="Gap junction channel protein cysteine-rich domain"/>
    <property type="match status" value="1"/>
</dbReference>
<proteinExistence type="predicted"/>
<dbReference type="SMART" id="SM00368">
    <property type="entry name" value="LRR_RI"/>
    <property type="match status" value="10"/>
</dbReference>
<keyword evidence="5" id="KW-1133">Transmembrane helix</keyword>
<evidence type="ECO:0000256" key="5">
    <source>
        <dbReference type="SAM" id="Phobius"/>
    </source>
</evidence>
<evidence type="ECO:0000256" key="4">
    <source>
        <dbReference type="ARBA" id="ARBA00022840"/>
    </source>
</evidence>
<dbReference type="Pfam" id="PF13516">
    <property type="entry name" value="LRR_6"/>
    <property type="match status" value="8"/>
</dbReference>
<organism evidence="7 8">
    <name type="scientific">Porites lobata</name>
    <dbReference type="NCBI Taxonomy" id="104759"/>
    <lineage>
        <taxon>Eukaryota</taxon>
        <taxon>Metazoa</taxon>
        <taxon>Cnidaria</taxon>
        <taxon>Anthozoa</taxon>
        <taxon>Hexacorallia</taxon>
        <taxon>Scleractinia</taxon>
        <taxon>Fungiina</taxon>
        <taxon>Poritidae</taxon>
        <taxon>Porites</taxon>
    </lineage>
</organism>
<accession>A0ABN8MWE4</accession>
<reference evidence="7 8" key="1">
    <citation type="submission" date="2022-05" db="EMBL/GenBank/DDBJ databases">
        <authorList>
            <consortium name="Genoscope - CEA"/>
            <person name="William W."/>
        </authorList>
    </citation>
    <scope>NUCLEOTIDE SEQUENCE [LARGE SCALE GENOMIC DNA]</scope>
</reference>
<dbReference type="InterPro" id="IPR032675">
    <property type="entry name" value="LRR_dom_sf"/>
</dbReference>
<keyword evidence="8" id="KW-1185">Reference proteome</keyword>
<feature type="transmembrane region" description="Helical" evidence="5">
    <location>
        <begin position="123"/>
        <end position="145"/>
    </location>
</feature>
<feature type="transmembrane region" description="Helical" evidence="5">
    <location>
        <begin position="56"/>
        <end position="77"/>
    </location>
</feature>
<feature type="transmembrane region" description="Helical" evidence="5">
    <location>
        <begin position="16"/>
        <end position="36"/>
    </location>
</feature>
<dbReference type="Gene3D" id="3.40.50.300">
    <property type="entry name" value="P-loop containing nucleotide triphosphate hydrolases"/>
    <property type="match status" value="1"/>
</dbReference>
<dbReference type="InterPro" id="IPR001611">
    <property type="entry name" value="Leu-rich_rpt"/>
</dbReference>
<dbReference type="Pfam" id="PF05729">
    <property type="entry name" value="NACHT"/>
    <property type="match status" value="1"/>
</dbReference>
<evidence type="ECO:0000256" key="1">
    <source>
        <dbReference type="ARBA" id="ARBA00022614"/>
    </source>
</evidence>
<evidence type="ECO:0000259" key="6">
    <source>
        <dbReference type="PROSITE" id="PS50837"/>
    </source>
</evidence>
<comment type="caution">
    <text evidence="7">The sequence shown here is derived from an EMBL/GenBank/DDBJ whole genome shotgun (WGS) entry which is preliminary data.</text>
</comment>
<evidence type="ECO:0000313" key="8">
    <source>
        <dbReference type="Proteomes" id="UP001159405"/>
    </source>
</evidence>
<evidence type="ECO:0000256" key="2">
    <source>
        <dbReference type="ARBA" id="ARBA00022737"/>
    </source>
</evidence>
<keyword evidence="3" id="KW-0547">Nucleotide-binding</keyword>
<keyword evidence="5" id="KW-0812">Transmembrane</keyword>
<dbReference type="PANTHER" id="PTHR24106">
    <property type="entry name" value="NACHT, LRR AND CARD DOMAINS-CONTAINING"/>
    <property type="match status" value="1"/>
</dbReference>